<reference evidence="1 2" key="1">
    <citation type="submission" date="2014-04" db="EMBL/GenBank/DDBJ databases">
        <authorList>
            <consortium name="DOE Joint Genome Institute"/>
            <person name="Kuo A."/>
            <person name="Kohler A."/>
            <person name="Nagy L.G."/>
            <person name="Floudas D."/>
            <person name="Copeland A."/>
            <person name="Barry K.W."/>
            <person name="Cichocki N."/>
            <person name="Veneault-Fourrey C."/>
            <person name="LaButti K."/>
            <person name="Lindquist E.A."/>
            <person name="Lipzen A."/>
            <person name="Lundell T."/>
            <person name="Morin E."/>
            <person name="Murat C."/>
            <person name="Sun H."/>
            <person name="Tunlid A."/>
            <person name="Henrissat B."/>
            <person name="Grigoriev I.V."/>
            <person name="Hibbett D.S."/>
            <person name="Martin F."/>
            <person name="Nordberg H.P."/>
            <person name="Cantor M.N."/>
            <person name="Hua S.X."/>
        </authorList>
    </citation>
    <scope>NUCLEOTIDE SEQUENCE [LARGE SCALE GENOMIC DNA]</scope>
    <source>
        <strain evidence="1 2">LaAM-08-1</strain>
    </source>
</reference>
<protein>
    <submittedName>
        <fullName evidence="1">Uncharacterized protein</fullName>
    </submittedName>
</protein>
<dbReference type="HOGENOM" id="CLU_3125263_0_0_1"/>
<evidence type="ECO:0000313" key="1">
    <source>
        <dbReference type="EMBL" id="KIK06317.1"/>
    </source>
</evidence>
<gene>
    <name evidence="1" type="ORF">K443DRAFT_3105</name>
</gene>
<accession>A0A0C9Y7X0</accession>
<organism evidence="1 2">
    <name type="scientific">Laccaria amethystina LaAM-08-1</name>
    <dbReference type="NCBI Taxonomy" id="1095629"/>
    <lineage>
        <taxon>Eukaryota</taxon>
        <taxon>Fungi</taxon>
        <taxon>Dikarya</taxon>
        <taxon>Basidiomycota</taxon>
        <taxon>Agaricomycotina</taxon>
        <taxon>Agaricomycetes</taxon>
        <taxon>Agaricomycetidae</taxon>
        <taxon>Agaricales</taxon>
        <taxon>Agaricineae</taxon>
        <taxon>Hydnangiaceae</taxon>
        <taxon>Laccaria</taxon>
    </lineage>
</organism>
<dbReference type="EMBL" id="KN838553">
    <property type="protein sequence ID" value="KIK06317.1"/>
    <property type="molecule type" value="Genomic_DNA"/>
</dbReference>
<proteinExistence type="predicted"/>
<sequence length="50" mass="5581">MQGAVNMDATLTMEMNKSKTEESPWQMAVETELDNLGGATPLKAPYQVHW</sequence>
<reference evidence="2" key="2">
    <citation type="submission" date="2015-01" db="EMBL/GenBank/DDBJ databases">
        <title>Evolutionary Origins and Diversification of the Mycorrhizal Mutualists.</title>
        <authorList>
            <consortium name="DOE Joint Genome Institute"/>
            <consortium name="Mycorrhizal Genomics Consortium"/>
            <person name="Kohler A."/>
            <person name="Kuo A."/>
            <person name="Nagy L.G."/>
            <person name="Floudas D."/>
            <person name="Copeland A."/>
            <person name="Barry K.W."/>
            <person name="Cichocki N."/>
            <person name="Veneault-Fourrey C."/>
            <person name="LaButti K."/>
            <person name="Lindquist E.A."/>
            <person name="Lipzen A."/>
            <person name="Lundell T."/>
            <person name="Morin E."/>
            <person name="Murat C."/>
            <person name="Riley R."/>
            <person name="Ohm R."/>
            <person name="Sun H."/>
            <person name="Tunlid A."/>
            <person name="Henrissat B."/>
            <person name="Grigoriev I.V."/>
            <person name="Hibbett D.S."/>
            <person name="Martin F."/>
        </authorList>
    </citation>
    <scope>NUCLEOTIDE SEQUENCE [LARGE SCALE GENOMIC DNA]</scope>
    <source>
        <strain evidence="2">LaAM-08-1</strain>
    </source>
</reference>
<keyword evidence="2" id="KW-1185">Reference proteome</keyword>
<dbReference type="AlphaFoldDB" id="A0A0C9Y7X0"/>
<name>A0A0C9Y7X0_9AGAR</name>
<evidence type="ECO:0000313" key="2">
    <source>
        <dbReference type="Proteomes" id="UP000054477"/>
    </source>
</evidence>
<dbReference type="Proteomes" id="UP000054477">
    <property type="component" value="Unassembled WGS sequence"/>
</dbReference>